<protein>
    <submittedName>
        <fullName evidence="14">Protease HtpX</fullName>
    </submittedName>
</protein>
<accession>A0A5A5R292</accession>
<dbReference type="GO" id="GO:0005886">
    <property type="term" value="C:plasma membrane"/>
    <property type="evidence" value="ECO:0007669"/>
    <property type="project" value="UniProtKB-SubCell"/>
</dbReference>
<evidence type="ECO:0000313" key="15">
    <source>
        <dbReference type="Proteomes" id="UP000323569"/>
    </source>
</evidence>
<feature type="domain" description="Peptidase M48" evidence="13">
    <location>
        <begin position="207"/>
        <end position="438"/>
    </location>
</feature>
<comment type="subcellular location">
    <subcellularLocation>
        <location evidence="2">Cell membrane</location>
        <topology evidence="2">Multi-pass membrane protein</topology>
    </subcellularLocation>
</comment>
<dbReference type="Proteomes" id="UP000323569">
    <property type="component" value="Unassembled WGS sequence"/>
</dbReference>
<keyword evidence="5 12" id="KW-0812">Transmembrane</keyword>
<evidence type="ECO:0000256" key="12">
    <source>
        <dbReference type="SAM" id="Phobius"/>
    </source>
</evidence>
<dbReference type="InterPro" id="IPR050083">
    <property type="entry name" value="HtpX_protease"/>
</dbReference>
<dbReference type="Gene3D" id="3.30.2010.10">
    <property type="entry name" value="Metalloproteases ('zincins'), catalytic domain"/>
    <property type="match status" value="1"/>
</dbReference>
<keyword evidence="11 12" id="KW-0472">Membrane</keyword>
<evidence type="ECO:0000256" key="7">
    <source>
        <dbReference type="ARBA" id="ARBA00022801"/>
    </source>
</evidence>
<keyword evidence="6" id="KW-0479">Metal-binding</keyword>
<reference evidence="14 15" key="1">
    <citation type="submission" date="2018-09" db="EMBL/GenBank/DDBJ databases">
        <title>Evolutionary history of phycoerythrin pigmentation in the water bloom-forming cyanobacterium Microcystis aeruginosa.</title>
        <authorList>
            <person name="Tanabe Y."/>
            <person name="Tanabe Y."/>
            <person name="Yamaguchi H."/>
        </authorList>
    </citation>
    <scope>NUCLEOTIDE SEQUENCE [LARGE SCALE GENOMIC DNA]</scope>
    <source>
        <strain evidence="14 15">NIES-2519</strain>
    </source>
</reference>
<evidence type="ECO:0000256" key="9">
    <source>
        <dbReference type="ARBA" id="ARBA00022989"/>
    </source>
</evidence>
<dbReference type="InterPro" id="IPR001915">
    <property type="entry name" value="Peptidase_M48"/>
</dbReference>
<dbReference type="GO" id="GO:0006508">
    <property type="term" value="P:proteolysis"/>
    <property type="evidence" value="ECO:0007669"/>
    <property type="project" value="UniProtKB-KW"/>
</dbReference>
<feature type="transmembrane region" description="Helical" evidence="12">
    <location>
        <begin position="124"/>
        <end position="146"/>
    </location>
</feature>
<sequence length="657" mass="73379">MSLEEGLKCLQLKDYARAVELLEEYCQQSANFYSPLYIQAKMALARAYRGNNQRQQAIALALELENHLDQEVSQWAKGLLTIFSAEQKTPGIAINGVKSRSLPKAGRAAQVSVRLCRVIPANRLIFAKLLTITAFYAMVSSLFFAIIRLLPIPGETGVIIALLLTSFLGGLILFIAPNLIDWTQERLYRVRWVSLAEIKRDSPESAAVIGRICREKGLEPPKLGIIEDGQPLAFTYGSRRGNARLVVGRGLFTYLDDEELATVYAHELGHIWQGDFALMTICASFDHLSCYIDSFAQNQGNSFKDTVFLGLLSSIITIFRQILVFCSLYLSRTREYFADHFAAQVTGNPNALARALVKIAFGLVQETAQSSPLSLSINVLNIAQEQDGIIAGNVYGIALESRRIGQSFLWDIYNPWAKWLEWQSNHPLTGKRIGALANYARQMDLDIEFSLEEILRQEIELDRKKLHQNFLLRLCLYYAWGLGFIIGVVIAGFLGLKFSSWAALGLILVAGGLGIIINRLASYPPLKNASFSDIFSLTDNPYSHPLPSIPVRLHGELIAQGKNFFLKDSTGIIPLAPNYRFGFWHKIRTTNPPMAAINNTSVQILGWFRRDLSPRLEWSQITHSGGNIRVYPPFWSLVSGFVLLVSGLIIAVTLSLF</sequence>
<dbReference type="PANTHER" id="PTHR43221">
    <property type="entry name" value="PROTEASE HTPX"/>
    <property type="match status" value="1"/>
</dbReference>
<evidence type="ECO:0000256" key="11">
    <source>
        <dbReference type="ARBA" id="ARBA00023136"/>
    </source>
</evidence>
<evidence type="ECO:0000256" key="5">
    <source>
        <dbReference type="ARBA" id="ARBA00022692"/>
    </source>
</evidence>
<keyword evidence="7" id="KW-0378">Hydrolase</keyword>
<keyword evidence="3" id="KW-1003">Cell membrane</keyword>
<comment type="cofactor">
    <cofactor evidence="1">
        <name>Zn(2+)</name>
        <dbReference type="ChEBI" id="CHEBI:29105"/>
    </cofactor>
</comment>
<gene>
    <name evidence="14" type="primary">htpX_1</name>
    <name evidence="14" type="ORF">MiYa_01240</name>
</gene>
<dbReference type="GO" id="GO:0004222">
    <property type="term" value="F:metalloendopeptidase activity"/>
    <property type="evidence" value="ECO:0007669"/>
    <property type="project" value="InterPro"/>
</dbReference>
<evidence type="ECO:0000256" key="3">
    <source>
        <dbReference type="ARBA" id="ARBA00022475"/>
    </source>
</evidence>
<dbReference type="PANTHER" id="PTHR43221:SF1">
    <property type="entry name" value="PROTEASE HTPX"/>
    <property type="match status" value="1"/>
</dbReference>
<dbReference type="RefSeq" id="WP_106909869.1">
    <property type="nucleotide sequence ID" value="NZ_BHVO01000013.1"/>
</dbReference>
<feature type="transmembrane region" description="Helical" evidence="12">
    <location>
        <begin position="500"/>
        <end position="521"/>
    </location>
</feature>
<comment type="caution">
    <text evidence="14">The sequence shown here is derived from an EMBL/GenBank/DDBJ whole genome shotgun (WGS) entry which is preliminary data.</text>
</comment>
<keyword evidence="4 14" id="KW-0645">Protease</keyword>
<keyword evidence="10" id="KW-0482">Metalloprotease</keyword>
<proteinExistence type="predicted"/>
<evidence type="ECO:0000256" key="1">
    <source>
        <dbReference type="ARBA" id="ARBA00001947"/>
    </source>
</evidence>
<keyword evidence="9 12" id="KW-1133">Transmembrane helix</keyword>
<name>A0A5A5R292_MICAE</name>
<dbReference type="AlphaFoldDB" id="A0A5A5R292"/>
<feature type="transmembrane region" description="Helical" evidence="12">
    <location>
        <begin position="470"/>
        <end position="494"/>
    </location>
</feature>
<organism evidence="14 15">
    <name type="scientific">Microcystis aeruginosa NIES-2519</name>
    <dbReference type="NCBI Taxonomy" id="2303981"/>
    <lineage>
        <taxon>Bacteria</taxon>
        <taxon>Bacillati</taxon>
        <taxon>Cyanobacteriota</taxon>
        <taxon>Cyanophyceae</taxon>
        <taxon>Oscillatoriophycideae</taxon>
        <taxon>Chroococcales</taxon>
        <taxon>Microcystaceae</taxon>
        <taxon>Microcystis</taxon>
    </lineage>
</organism>
<evidence type="ECO:0000256" key="8">
    <source>
        <dbReference type="ARBA" id="ARBA00022833"/>
    </source>
</evidence>
<keyword evidence="8" id="KW-0862">Zinc</keyword>
<evidence type="ECO:0000256" key="2">
    <source>
        <dbReference type="ARBA" id="ARBA00004651"/>
    </source>
</evidence>
<evidence type="ECO:0000256" key="10">
    <source>
        <dbReference type="ARBA" id="ARBA00023049"/>
    </source>
</evidence>
<dbReference type="EMBL" id="BHVO01000013">
    <property type="protein sequence ID" value="GCA69710.1"/>
    <property type="molecule type" value="Genomic_DNA"/>
</dbReference>
<evidence type="ECO:0000256" key="4">
    <source>
        <dbReference type="ARBA" id="ARBA00022670"/>
    </source>
</evidence>
<evidence type="ECO:0000313" key="14">
    <source>
        <dbReference type="EMBL" id="GCA69710.1"/>
    </source>
</evidence>
<feature type="transmembrane region" description="Helical" evidence="12">
    <location>
        <begin position="158"/>
        <end position="180"/>
    </location>
</feature>
<evidence type="ECO:0000256" key="6">
    <source>
        <dbReference type="ARBA" id="ARBA00022723"/>
    </source>
</evidence>
<dbReference type="Pfam" id="PF01435">
    <property type="entry name" value="Peptidase_M48"/>
    <property type="match status" value="1"/>
</dbReference>
<evidence type="ECO:0000259" key="13">
    <source>
        <dbReference type="Pfam" id="PF01435"/>
    </source>
</evidence>
<feature type="transmembrane region" description="Helical" evidence="12">
    <location>
        <begin position="634"/>
        <end position="656"/>
    </location>
</feature>
<dbReference type="GO" id="GO:0046872">
    <property type="term" value="F:metal ion binding"/>
    <property type="evidence" value="ECO:0007669"/>
    <property type="project" value="UniProtKB-KW"/>
</dbReference>